<keyword evidence="3" id="KW-1185">Reference proteome</keyword>
<feature type="region of interest" description="Disordered" evidence="1">
    <location>
        <begin position="115"/>
        <end position="135"/>
    </location>
</feature>
<sequence>MTAEKRLQAITEAVILWRDRPGGDVGLAIALAGILDAEQPDPPAATALVRVLRECDRIERAVRANPTNRDFDGAYLACLRHIREAAQPSTCGECDHPQGQHTEVDDPVSVGQCRQCAAEPDGEDDSWHDYEPKEA</sequence>
<evidence type="ECO:0000256" key="1">
    <source>
        <dbReference type="SAM" id="MobiDB-lite"/>
    </source>
</evidence>
<protein>
    <submittedName>
        <fullName evidence="2">Uncharacterized protein</fullName>
    </submittedName>
</protein>
<feature type="compositionally biased region" description="Basic and acidic residues" evidence="1">
    <location>
        <begin position="93"/>
        <end position="104"/>
    </location>
</feature>
<evidence type="ECO:0000313" key="3">
    <source>
        <dbReference type="Proteomes" id="UP001501576"/>
    </source>
</evidence>
<name>A0ABN1DWV6_9ACTN</name>
<dbReference type="Proteomes" id="UP001501576">
    <property type="component" value="Unassembled WGS sequence"/>
</dbReference>
<comment type="caution">
    <text evidence="2">The sequence shown here is derived from an EMBL/GenBank/DDBJ whole genome shotgun (WGS) entry which is preliminary data.</text>
</comment>
<organism evidence="2 3">
    <name type="scientific">Streptomyces mordarskii</name>
    <dbReference type="NCBI Taxonomy" id="1226758"/>
    <lineage>
        <taxon>Bacteria</taxon>
        <taxon>Bacillati</taxon>
        <taxon>Actinomycetota</taxon>
        <taxon>Actinomycetes</taxon>
        <taxon>Kitasatosporales</taxon>
        <taxon>Streptomycetaceae</taxon>
        <taxon>Streptomyces</taxon>
    </lineage>
</organism>
<feature type="region of interest" description="Disordered" evidence="1">
    <location>
        <begin position="89"/>
        <end position="108"/>
    </location>
</feature>
<dbReference type="EMBL" id="BAAABZ010000071">
    <property type="protein sequence ID" value="GAA0554260.1"/>
    <property type="molecule type" value="Genomic_DNA"/>
</dbReference>
<gene>
    <name evidence="2" type="ORF">GCM10010390_65420</name>
</gene>
<dbReference type="RefSeq" id="WP_346160811.1">
    <property type="nucleotide sequence ID" value="NZ_BAAABZ010000071.1"/>
</dbReference>
<evidence type="ECO:0000313" key="2">
    <source>
        <dbReference type="EMBL" id="GAA0554260.1"/>
    </source>
</evidence>
<reference evidence="2 3" key="1">
    <citation type="journal article" date="2019" name="Int. J. Syst. Evol. Microbiol.">
        <title>The Global Catalogue of Microorganisms (GCM) 10K type strain sequencing project: providing services to taxonomists for standard genome sequencing and annotation.</title>
        <authorList>
            <consortium name="The Broad Institute Genomics Platform"/>
            <consortium name="The Broad Institute Genome Sequencing Center for Infectious Disease"/>
            <person name="Wu L."/>
            <person name="Ma J."/>
        </authorList>
    </citation>
    <scope>NUCLEOTIDE SEQUENCE [LARGE SCALE GENOMIC DNA]</scope>
    <source>
        <strain evidence="2 3">JCM 5052</strain>
    </source>
</reference>
<feature type="compositionally biased region" description="Basic and acidic residues" evidence="1">
    <location>
        <begin position="125"/>
        <end position="135"/>
    </location>
</feature>
<accession>A0ABN1DWV6</accession>
<proteinExistence type="predicted"/>